<proteinExistence type="predicted"/>
<feature type="domain" description="IclR-ED" evidence="5">
    <location>
        <begin position="74"/>
        <end position="228"/>
    </location>
</feature>
<accession>A0A7W8EBW2</accession>
<dbReference type="Pfam" id="PF01614">
    <property type="entry name" value="IclR_C"/>
    <property type="match status" value="1"/>
</dbReference>
<dbReference type="AlphaFoldDB" id="A0A7W8EBW2"/>
<dbReference type="InterPro" id="IPR036390">
    <property type="entry name" value="WH_DNA-bd_sf"/>
</dbReference>
<keyword evidence="1" id="KW-0805">Transcription regulation</keyword>
<dbReference type="Proteomes" id="UP000584867">
    <property type="component" value="Unassembled WGS sequence"/>
</dbReference>
<comment type="caution">
    <text evidence="6">The sequence shown here is derived from an EMBL/GenBank/DDBJ whole genome shotgun (WGS) entry which is preliminary data.</text>
</comment>
<feature type="domain" description="HTH iclR-type" evidence="4">
    <location>
        <begin position="12"/>
        <end position="73"/>
    </location>
</feature>
<dbReference type="SUPFAM" id="SSF46785">
    <property type="entry name" value="Winged helix' DNA-binding domain"/>
    <property type="match status" value="1"/>
</dbReference>
<sequence>MPRIPVSATGGSSTADRVLALLSAFQAEDAELSLAELATRTGLYKSTALRLLHSLEGKGFLIRTVQATYRIGPEVARLQGIHEAADGLQAAVMPVLRDLVALTRETAALHVRREGHRVRQFWIDSPQPLREHVTLGEELPLDRGAGGLVLRAFSGAGGKNAEQVRGQGYATSVGGRLPELSGISAPVFNARGELVGALTLTMPTHRWRLSWKSLVVAKASELTQALGGAKAGVKRKKVLP</sequence>
<dbReference type="GO" id="GO:0045892">
    <property type="term" value="P:negative regulation of DNA-templated transcription"/>
    <property type="evidence" value="ECO:0007669"/>
    <property type="project" value="TreeGrafter"/>
</dbReference>
<dbReference type="PANTHER" id="PTHR30136">
    <property type="entry name" value="HELIX-TURN-HELIX TRANSCRIPTIONAL REGULATOR, ICLR FAMILY"/>
    <property type="match status" value="1"/>
</dbReference>
<dbReference type="InterPro" id="IPR036388">
    <property type="entry name" value="WH-like_DNA-bd_sf"/>
</dbReference>
<dbReference type="PANTHER" id="PTHR30136:SF39">
    <property type="entry name" value="TRANSCRIPTIONAL REGULATORY PROTEIN"/>
    <property type="match status" value="1"/>
</dbReference>
<evidence type="ECO:0000256" key="2">
    <source>
        <dbReference type="ARBA" id="ARBA00023125"/>
    </source>
</evidence>
<dbReference type="InterPro" id="IPR014757">
    <property type="entry name" value="Tscrpt_reg_IclR_C"/>
</dbReference>
<evidence type="ECO:0000259" key="4">
    <source>
        <dbReference type="PROSITE" id="PS51077"/>
    </source>
</evidence>
<dbReference type="PROSITE" id="PS51078">
    <property type="entry name" value="ICLR_ED"/>
    <property type="match status" value="1"/>
</dbReference>
<dbReference type="SMART" id="SM00346">
    <property type="entry name" value="HTH_ICLR"/>
    <property type="match status" value="1"/>
</dbReference>
<gene>
    <name evidence="6" type="ORF">HDF15_004433</name>
</gene>
<dbReference type="InterPro" id="IPR005471">
    <property type="entry name" value="Tscrpt_reg_IclR_N"/>
</dbReference>
<evidence type="ECO:0000259" key="5">
    <source>
        <dbReference type="PROSITE" id="PS51078"/>
    </source>
</evidence>
<evidence type="ECO:0000256" key="3">
    <source>
        <dbReference type="ARBA" id="ARBA00023163"/>
    </source>
</evidence>
<dbReference type="GO" id="GO:0003677">
    <property type="term" value="F:DNA binding"/>
    <property type="evidence" value="ECO:0007669"/>
    <property type="project" value="UniProtKB-KW"/>
</dbReference>
<name>A0A7W8EBW2_9BACT</name>
<keyword evidence="3" id="KW-0804">Transcription</keyword>
<dbReference type="PROSITE" id="PS51077">
    <property type="entry name" value="HTH_ICLR"/>
    <property type="match status" value="1"/>
</dbReference>
<protein>
    <submittedName>
        <fullName evidence="6">DNA-binding IclR family transcriptional regulator</fullName>
    </submittedName>
</protein>
<reference evidence="6 7" key="1">
    <citation type="submission" date="2020-08" db="EMBL/GenBank/DDBJ databases">
        <title>Genomic Encyclopedia of Type Strains, Phase IV (KMG-V): Genome sequencing to study the core and pangenomes of soil and plant-associated prokaryotes.</title>
        <authorList>
            <person name="Whitman W."/>
        </authorList>
    </citation>
    <scope>NUCLEOTIDE SEQUENCE [LARGE SCALE GENOMIC DNA]</scope>
    <source>
        <strain evidence="6 7">X5P3</strain>
    </source>
</reference>
<evidence type="ECO:0000313" key="6">
    <source>
        <dbReference type="EMBL" id="MBB5066061.1"/>
    </source>
</evidence>
<dbReference type="InterPro" id="IPR050707">
    <property type="entry name" value="HTH_MetabolicPath_Reg"/>
</dbReference>
<keyword evidence="2 6" id="KW-0238">DNA-binding</keyword>
<dbReference type="SUPFAM" id="SSF55781">
    <property type="entry name" value="GAF domain-like"/>
    <property type="match status" value="1"/>
</dbReference>
<organism evidence="6 7">
    <name type="scientific">Granulicella mallensis</name>
    <dbReference type="NCBI Taxonomy" id="940614"/>
    <lineage>
        <taxon>Bacteria</taxon>
        <taxon>Pseudomonadati</taxon>
        <taxon>Acidobacteriota</taxon>
        <taxon>Terriglobia</taxon>
        <taxon>Terriglobales</taxon>
        <taxon>Acidobacteriaceae</taxon>
        <taxon>Granulicella</taxon>
    </lineage>
</organism>
<dbReference type="GO" id="GO:0003700">
    <property type="term" value="F:DNA-binding transcription factor activity"/>
    <property type="evidence" value="ECO:0007669"/>
    <property type="project" value="TreeGrafter"/>
</dbReference>
<dbReference type="Gene3D" id="3.30.450.40">
    <property type="match status" value="2"/>
</dbReference>
<dbReference type="EMBL" id="JACHIO010000023">
    <property type="protein sequence ID" value="MBB5066061.1"/>
    <property type="molecule type" value="Genomic_DNA"/>
</dbReference>
<dbReference type="Pfam" id="PF09339">
    <property type="entry name" value="HTH_IclR"/>
    <property type="match status" value="1"/>
</dbReference>
<dbReference type="Gene3D" id="1.10.10.10">
    <property type="entry name" value="Winged helix-like DNA-binding domain superfamily/Winged helix DNA-binding domain"/>
    <property type="match status" value="1"/>
</dbReference>
<dbReference type="InterPro" id="IPR029016">
    <property type="entry name" value="GAF-like_dom_sf"/>
</dbReference>
<dbReference type="RefSeq" id="WP_184259297.1">
    <property type="nucleotide sequence ID" value="NZ_JACHIO010000023.1"/>
</dbReference>
<evidence type="ECO:0000256" key="1">
    <source>
        <dbReference type="ARBA" id="ARBA00023015"/>
    </source>
</evidence>
<evidence type="ECO:0000313" key="7">
    <source>
        <dbReference type="Proteomes" id="UP000584867"/>
    </source>
</evidence>